<dbReference type="OrthoDB" id="9793837at2"/>
<proteinExistence type="predicted"/>
<dbReference type="eggNOG" id="ENOG502Z86U">
    <property type="taxonomic scope" value="Bacteria"/>
</dbReference>
<organism evidence="2 3">
    <name type="scientific">Desulforudis audaxviator (strain MP104C)</name>
    <dbReference type="NCBI Taxonomy" id="477974"/>
    <lineage>
        <taxon>Bacteria</taxon>
        <taxon>Bacillati</taxon>
        <taxon>Bacillota</taxon>
        <taxon>Clostridia</taxon>
        <taxon>Thermoanaerobacterales</taxon>
        <taxon>Candidatus Desulforudaceae</taxon>
        <taxon>Candidatus Desulforudis</taxon>
    </lineage>
</organism>
<dbReference type="Pfam" id="PF20376">
    <property type="entry name" value="DUF6671"/>
    <property type="match status" value="1"/>
</dbReference>
<dbReference type="AlphaFoldDB" id="B1I5Y2"/>
<reference evidence="2 3" key="2">
    <citation type="journal article" date="2008" name="Science">
        <title>Environmental genomics reveals a single-species ecosystem deep within Earth.</title>
        <authorList>
            <person name="Chivian D."/>
            <person name="Brodie E.L."/>
            <person name="Alm E.J."/>
            <person name="Culley D.E."/>
            <person name="Dehal P.S."/>
            <person name="Desantis T.Z."/>
            <person name="Gihring T.M."/>
            <person name="Lapidus A."/>
            <person name="Lin L.H."/>
            <person name="Lowry S.R."/>
            <person name="Moser D.P."/>
            <person name="Richardson P.M."/>
            <person name="Southam G."/>
            <person name="Wanger G."/>
            <person name="Pratt L.M."/>
            <person name="Andersen G.L."/>
            <person name="Hazen T.C."/>
            <person name="Brockman F.J."/>
            <person name="Arkin A.P."/>
            <person name="Onstott T.C."/>
        </authorList>
    </citation>
    <scope>NUCLEOTIDE SEQUENCE [LARGE SCALE GENOMIC DNA]</scope>
    <source>
        <strain evidence="2 3">MP104C</strain>
    </source>
</reference>
<dbReference type="KEGG" id="dau:Daud_1971"/>
<feature type="domain" description="DUF6671" evidence="1">
    <location>
        <begin position="94"/>
        <end position="313"/>
    </location>
</feature>
<sequence>MFAGRAWGCPKPQPGGAKFRFRKAGRTPRTPGRYHGCTAVLSTKHGKEVVIGPPLKALLGLAVQVPAGLDTDTLGTFTGEVERVGTPLEVAVRKARLGMDAAGLPLGLASEGSFGPDPRVPFVPLHHELLVFVDDRLQIQVVEQMMTNRTNYDHTTAASFADLAGFLDRAGFPSHAVVVRPNTGLETRLLHKGLRTVEALQAALRECASASRDGLARVETDMRAHMNPSRLAVIRRLAFRLGRRLLRCCPVCETPGWGVVDVIKGLPCEECGHPTGLVSELVEACPRCTHHVNRPRYDGRKTASAGNCPYCNP</sequence>
<name>B1I5Y2_DESAP</name>
<evidence type="ECO:0000259" key="1">
    <source>
        <dbReference type="Pfam" id="PF20376"/>
    </source>
</evidence>
<evidence type="ECO:0000313" key="2">
    <source>
        <dbReference type="EMBL" id="ACA60462.1"/>
    </source>
</evidence>
<dbReference type="Proteomes" id="UP000008544">
    <property type="component" value="Chromosome"/>
</dbReference>
<reference evidence="3" key="1">
    <citation type="submission" date="2007-10" db="EMBL/GenBank/DDBJ databases">
        <title>Complete sequence of chromosome of Desulforudis audaxviator MP104C.</title>
        <authorList>
            <person name="Copeland A."/>
            <person name="Lucas S."/>
            <person name="Lapidus A."/>
            <person name="Barry K."/>
            <person name="Glavina del Rio T."/>
            <person name="Dalin E."/>
            <person name="Tice H."/>
            <person name="Bruce D."/>
            <person name="Pitluck S."/>
            <person name="Lowry S.R."/>
            <person name="Larimer F."/>
            <person name="Land M.L."/>
            <person name="Hauser L."/>
            <person name="Kyrpides N."/>
            <person name="Ivanova N.N."/>
            <person name="Richardson P."/>
        </authorList>
    </citation>
    <scope>NUCLEOTIDE SEQUENCE [LARGE SCALE GENOMIC DNA]</scope>
    <source>
        <strain evidence="3">MP104C</strain>
    </source>
</reference>
<protein>
    <recommendedName>
        <fullName evidence="1">DUF6671 domain-containing protein</fullName>
    </recommendedName>
</protein>
<dbReference type="HOGENOM" id="CLU_066202_0_0_9"/>
<keyword evidence="3" id="KW-1185">Reference proteome</keyword>
<evidence type="ECO:0000313" key="3">
    <source>
        <dbReference type="Proteomes" id="UP000008544"/>
    </source>
</evidence>
<dbReference type="EMBL" id="CP000860">
    <property type="protein sequence ID" value="ACA60462.1"/>
    <property type="molecule type" value="Genomic_DNA"/>
</dbReference>
<gene>
    <name evidence="2" type="ordered locus">Daud_1971</name>
</gene>
<dbReference type="STRING" id="477974.Daud_1971"/>
<accession>B1I5Y2</accession>
<dbReference type="InterPro" id="IPR046612">
    <property type="entry name" value="DUF6671"/>
</dbReference>